<dbReference type="GO" id="GO:0016020">
    <property type="term" value="C:membrane"/>
    <property type="evidence" value="ECO:0007669"/>
    <property type="project" value="UniProtKB-SubCell"/>
</dbReference>
<reference evidence="6" key="3">
    <citation type="submission" date="2021-01" db="EMBL/GenBank/DDBJ databases">
        <authorList>
            <consortium name="Genoscope - CEA"/>
            <person name="William W."/>
        </authorList>
    </citation>
    <scope>NUCLEOTIDE SEQUENCE</scope>
</reference>
<evidence type="ECO:0000256" key="5">
    <source>
        <dbReference type="ARBA" id="ARBA00023180"/>
    </source>
</evidence>
<dbReference type="GO" id="GO:0016757">
    <property type="term" value="F:glycosyltransferase activity"/>
    <property type="evidence" value="ECO:0007669"/>
    <property type="project" value="UniProtKB-KW"/>
</dbReference>
<evidence type="ECO:0000256" key="2">
    <source>
        <dbReference type="ARBA" id="ARBA00022676"/>
    </source>
</evidence>
<reference evidence="7 8" key="1">
    <citation type="journal article" date="2014" name="Science">
        <title>Plant genetics. Early allopolyploid evolution in the post-Neolithic Brassica napus oilseed genome.</title>
        <authorList>
            <person name="Chalhoub B."/>
            <person name="Denoeud F."/>
            <person name="Liu S."/>
            <person name="Parkin I.A."/>
            <person name="Tang H."/>
            <person name="Wang X."/>
            <person name="Chiquet J."/>
            <person name="Belcram H."/>
            <person name="Tong C."/>
            <person name="Samans B."/>
            <person name="Correa M."/>
            <person name="Da Silva C."/>
            <person name="Just J."/>
            <person name="Falentin C."/>
            <person name="Koh C.S."/>
            <person name="Le Clainche I."/>
            <person name="Bernard M."/>
            <person name="Bento P."/>
            <person name="Noel B."/>
            <person name="Labadie K."/>
            <person name="Alberti A."/>
            <person name="Charles M."/>
            <person name="Arnaud D."/>
            <person name="Guo H."/>
            <person name="Daviaud C."/>
            <person name="Alamery S."/>
            <person name="Jabbari K."/>
            <person name="Zhao M."/>
            <person name="Edger P.P."/>
            <person name="Chelaifa H."/>
            <person name="Tack D."/>
            <person name="Lassalle G."/>
            <person name="Mestiri I."/>
            <person name="Schnel N."/>
            <person name="Le Paslier M.C."/>
            <person name="Fan G."/>
            <person name="Renault V."/>
            <person name="Bayer P.E."/>
            <person name="Golicz A.A."/>
            <person name="Manoli S."/>
            <person name="Lee T.H."/>
            <person name="Thi V.H."/>
            <person name="Chalabi S."/>
            <person name="Hu Q."/>
            <person name="Fan C."/>
            <person name="Tollenaere R."/>
            <person name="Lu Y."/>
            <person name="Battail C."/>
            <person name="Shen J."/>
            <person name="Sidebottom C.H."/>
            <person name="Wang X."/>
            <person name="Canaguier A."/>
            <person name="Chauveau A."/>
            <person name="Berard A."/>
            <person name="Deniot G."/>
            <person name="Guan M."/>
            <person name="Liu Z."/>
            <person name="Sun F."/>
            <person name="Lim Y.P."/>
            <person name="Lyons E."/>
            <person name="Town C.D."/>
            <person name="Bancroft I."/>
            <person name="Wang X."/>
            <person name="Meng J."/>
            <person name="Ma J."/>
            <person name="Pires J.C."/>
            <person name="King G.J."/>
            <person name="Brunel D."/>
            <person name="Delourme R."/>
            <person name="Renard M."/>
            <person name="Aury J.M."/>
            <person name="Adams K.L."/>
            <person name="Batley J."/>
            <person name="Snowdon R.J."/>
            <person name="Tost J."/>
            <person name="Edwards D."/>
            <person name="Zhou Y."/>
            <person name="Hua W."/>
            <person name="Sharpe A.G."/>
            <person name="Paterson A.H."/>
            <person name="Guan C."/>
            <person name="Wincker P."/>
        </authorList>
    </citation>
    <scope>NUCLEOTIDE SEQUENCE [LARGE SCALE GENOMIC DNA]</scope>
    <source>
        <strain evidence="8">cv. Darmor-bzh</strain>
    </source>
</reference>
<proteinExistence type="predicted"/>
<dbReference type="InterPro" id="IPR003406">
    <property type="entry name" value="Glyco_trans_14"/>
</dbReference>
<protein>
    <submittedName>
        <fullName evidence="6">(rape) hypothetical protein</fullName>
    </submittedName>
    <submittedName>
        <fullName evidence="7">BnaC01g27640D protein</fullName>
    </submittedName>
</protein>
<dbReference type="STRING" id="3708.A0A078H4N4"/>
<dbReference type="AlphaFoldDB" id="A0A078H4N4"/>
<gene>
    <name evidence="7" type="primary">BnaC01g27640D</name>
    <name evidence="6" type="ORF">DARMORV10_C08P49020.1</name>
    <name evidence="7" type="ORF">GSBRNA2T00050488001</name>
</gene>
<keyword evidence="4" id="KW-0472">Membrane</keyword>
<dbReference type="PaxDb" id="3708-A0A078H4N4"/>
<dbReference type="Gramene" id="CDY31808">
    <property type="protein sequence ID" value="CDY31808"/>
    <property type="gene ID" value="GSBRNA2T00050488001"/>
</dbReference>
<evidence type="ECO:0000313" key="6">
    <source>
        <dbReference type="EMBL" id="CAF2116014.1"/>
    </source>
</evidence>
<reference evidence="7" key="2">
    <citation type="submission" date="2014-06" db="EMBL/GenBank/DDBJ databases">
        <authorList>
            <person name="Genoscope - CEA"/>
        </authorList>
    </citation>
    <scope>NUCLEOTIDE SEQUENCE</scope>
</reference>
<name>A0A078H4N4_BRANA</name>
<dbReference type="Proteomes" id="UP001295469">
    <property type="component" value="Chromosome C08"/>
</dbReference>
<dbReference type="EMBL" id="HG994372">
    <property type="protein sequence ID" value="CAF2116014.1"/>
    <property type="molecule type" value="Genomic_DNA"/>
</dbReference>
<accession>A0A078H4N4</accession>
<evidence type="ECO:0000313" key="7">
    <source>
        <dbReference type="EMBL" id="CDY31808.1"/>
    </source>
</evidence>
<dbReference type="Pfam" id="PF02485">
    <property type="entry name" value="Branch"/>
    <property type="match status" value="1"/>
</dbReference>
<evidence type="ECO:0000256" key="3">
    <source>
        <dbReference type="ARBA" id="ARBA00022679"/>
    </source>
</evidence>
<keyword evidence="8" id="KW-1185">Reference proteome</keyword>
<dbReference type="Proteomes" id="UP000028999">
    <property type="component" value="Unassembled WGS sequence"/>
</dbReference>
<dbReference type="EMBL" id="LK032279">
    <property type="protein sequence ID" value="CDY31808.1"/>
    <property type="molecule type" value="Genomic_DNA"/>
</dbReference>
<evidence type="ECO:0000256" key="4">
    <source>
        <dbReference type="ARBA" id="ARBA00023136"/>
    </source>
</evidence>
<keyword evidence="3" id="KW-0808">Transferase</keyword>
<evidence type="ECO:0000256" key="1">
    <source>
        <dbReference type="ARBA" id="ARBA00004606"/>
    </source>
</evidence>
<keyword evidence="2" id="KW-0328">Glycosyltransferase</keyword>
<evidence type="ECO:0000313" key="8">
    <source>
        <dbReference type="Proteomes" id="UP000028999"/>
    </source>
</evidence>
<sequence length="118" mass="13878">MLPLWEKFFKGNDKVLSVYVHTPPPGYDMNVSSVHSPFYDRQIPSQKFAWGSSLVNRCREASSSQRVTRLLKRAFFSSLRKLCPCPQLHNRLHLPTQLRLQFCRLFRTTSQHVTIKTW</sequence>
<comment type="subcellular location">
    <subcellularLocation>
        <location evidence="1">Membrane</location>
        <topology evidence="1">Single-pass type II membrane protein</topology>
    </subcellularLocation>
</comment>
<organism evidence="7 8">
    <name type="scientific">Brassica napus</name>
    <name type="common">Rape</name>
    <dbReference type="NCBI Taxonomy" id="3708"/>
    <lineage>
        <taxon>Eukaryota</taxon>
        <taxon>Viridiplantae</taxon>
        <taxon>Streptophyta</taxon>
        <taxon>Embryophyta</taxon>
        <taxon>Tracheophyta</taxon>
        <taxon>Spermatophyta</taxon>
        <taxon>Magnoliopsida</taxon>
        <taxon>eudicotyledons</taxon>
        <taxon>Gunneridae</taxon>
        <taxon>Pentapetalae</taxon>
        <taxon>rosids</taxon>
        <taxon>malvids</taxon>
        <taxon>Brassicales</taxon>
        <taxon>Brassicaceae</taxon>
        <taxon>Brassiceae</taxon>
        <taxon>Brassica</taxon>
    </lineage>
</organism>
<keyword evidence="5" id="KW-0325">Glycoprotein</keyword>